<evidence type="ECO:0000313" key="2">
    <source>
        <dbReference type="Proteomes" id="UP001372338"/>
    </source>
</evidence>
<dbReference type="AlphaFoldDB" id="A0AAN9DYB7"/>
<sequence>MMERDMVNLKGTIRRPPNEDKEVIMGVMEAFKMIADDNVENGEEARMLRAQFATFHQRRGFYAMAPAQADNISPYSKWDINPEETIIDDFAIKLQEMKLKSLDGDYIHMRDFSERDKDTPLETFTLTSIARFVSNADGSSRGVRLQQAQISSFETKVAKGKGKRYEE</sequence>
<keyword evidence="2" id="KW-1185">Reference proteome</keyword>
<dbReference type="EMBL" id="JAYWIO010000008">
    <property type="protein sequence ID" value="KAK7243214.1"/>
    <property type="molecule type" value="Genomic_DNA"/>
</dbReference>
<protein>
    <submittedName>
        <fullName evidence="1">Uncharacterized protein</fullName>
    </submittedName>
</protein>
<proteinExistence type="predicted"/>
<comment type="caution">
    <text evidence="1">The sequence shown here is derived from an EMBL/GenBank/DDBJ whole genome shotgun (WGS) entry which is preliminary data.</text>
</comment>
<organism evidence="1 2">
    <name type="scientific">Crotalaria pallida</name>
    <name type="common">Smooth rattlebox</name>
    <name type="synonym">Crotalaria striata</name>
    <dbReference type="NCBI Taxonomy" id="3830"/>
    <lineage>
        <taxon>Eukaryota</taxon>
        <taxon>Viridiplantae</taxon>
        <taxon>Streptophyta</taxon>
        <taxon>Embryophyta</taxon>
        <taxon>Tracheophyta</taxon>
        <taxon>Spermatophyta</taxon>
        <taxon>Magnoliopsida</taxon>
        <taxon>eudicotyledons</taxon>
        <taxon>Gunneridae</taxon>
        <taxon>Pentapetalae</taxon>
        <taxon>rosids</taxon>
        <taxon>fabids</taxon>
        <taxon>Fabales</taxon>
        <taxon>Fabaceae</taxon>
        <taxon>Papilionoideae</taxon>
        <taxon>50 kb inversion clade</taxon>
        <taxon>genistoids sensu lato</taxon>
        <taxon>core genistoids</taxon>
        <taxon>Crotalarieae</taxon>
        <taxon>Crotalaria</taxon>
    </lineage>
</organism>
<gene>
    <name evidence="1" type="ORF">RIF29_38004</name>
</gene>
<reference evidence="1 2" key="1">
    <citation type="submission" date="2024-01" db="EMBL/GenBank/DDBJ databases">
        <title>The genomes of 5 underutilized Papilionoideae crops provide insights into root nodulation and disease resistanc.</title>
        <authorList>
            <person name="Yuan L."/>
        </authorList>
    </citation>
    <scope>NUCLEOTIDE SEQUENCE [LARGE SCALE GENOMIC DNA]</scope>
    <source>
        <strain evidence="1">ZHUSHIDOU_FW_LH</strain>
        <tissue evidence="1">Leaf</tissue>
    </source>
</reference>
<accession>A0AAN9DYB7</accession>
<name>A0AAN9DYB7_CROPI</name>
<dbReference type="Proteomes" id="UP001372338">
    <property type="component" value="Unassembled WGS sequence"/>
</dbReference>
<evidence type="ECO:0000313" key="1">
    <source>
        <dbReference type="EMBL" id="KAK7243214.1"/>
    </source>
</evidence>